<name>A0ABX3YAU0_9ACTN</name>
<evidence type="ECO:0000313" key="1">
    <source>
        <dbReference type="EMBL" id="OSZ56827.1"/>
    </source>
</evidence>
<gene>
    <name evidence="1" type="ORF">OQI_30825</name>
</gene>
<dbReference type="EMBL" id="MRYD01000251">
    <property type="protein sequence ID" value="OSZ56827.1"/>
    <property type="molecule type" value="Genomic_DNA"/>
</dbReference>
<keyword evidence="2" id="KW-1185">Reference proteome</keyword>
<sequence length="79" mass="8387">MSVRVPLRGHLVTFVLELLAVIAQRFGGRSMGRTLGAHAHSVGHPVDPKQPVTVSAGSSALKWTASACWSRGASAWRPL</sequence>
<organism evidence="1 2">
    <name type="scientific">Streptomyces pharetrae CZA14</name>
    <dbReference type="NCBI Taxonomy" id="1144883"/>
    <lineage>
        <taxon>Bacteria</taxon>
        <taxon>Bacillati</taxon>
        <taxon>Actinomycetota</taxon>
        <taxon>Actinomycetes</taxon>
        <taxon>Kitasatosporales</taxon>
        <taxon>Streptomycetaceae</taxon>
        <taxon>Streptomyces</taxon>
    </lineage>
</organism>
<protein>
    <recommendedName>
        <fullName evidence="3">Secreted protein</fullName>
    </recommendedName>
</protein>
<proteinExistence type="predicted"/>
<accession>A0ABX3YAU0</accession>
<dbReference type="Proteomes" id="UP000194266">
    <property type="component" value="Unassembled WGS sequence"/>
</dbReference>
<evidence type="ECO:0008006" key="3">
    <source>
        <dbReference type="Google" id="ProtNLM"/>
    </source>
</evidence>
<comment type="caution">
    <text evidence="1">The sequence shown here is derived from an EMBL/GenBank/DDBJ whole genome shotgun (WGS) entry which is preliminary data.</text>
</comment>
<evidence type="ECO:0000313" key="2">
    <source>
        <dbReference type="Proteomes" id="UP000194266"/>
    </source>
</evidence>
<reference evidence="1 2" key="1">
    <citation type="submission" date="2016-12" db="EMBL/GenBank/DDBJ databases">
        <title>Genome Mining:The Detection of Biosynthetic Gene Clusters to Aid in the Expression of Curamycin A produced by Streptomyces sp. strain CZA14.</title>
        <authorList>
            <person name="Durrell K.A."/>
            <person name="Kirby B.M."/>
            <person name="Khan W."/>
            <person name="Mthethwa T."/>
            <person name="Le Roes-Hill M."/>
        </authorList>
    </citation>
    <scope>NUCLEOTIDE SEQUENCE [LARGE SCALE GENOMIC DNA]</scope>
    <source>
        <strain evidence="1 2">CZA14</strain>
    </source>
</reference>